<keyword evidence="3" id="KW-1185">Reference proteome</keyword>
<feature type="compositionally biased region" description="Basic and acidic residues" evidence="1">
    <location>
        <begin position="160"/>
        <end position="171"/>
    </location>
</feature>
<dbReference type="AlphaFoldDB" id="A0A0E0BLY9"/>
<feature type="compositionally biased region" description="Basic residues" evidence="1">
    <location>
        <begin position="61"/>
        <end position="70"/>
    </location>
</feature>
<dbReference type="Gramene" id="OGLUM11G21450.1">
    <property type="protein sequence ID" value="OGLUM11G21450.1"/>
    <property type="gene ID" value="OGLUM11G21450"/>
</dbReference>
<reference evidence="2" key="2">
    <citation type="submission" date="2018-05" db="EMBL/GenBank/DDBJ databases">
        <title>OgluRS3 (Oryza glumaepatula Reference Sequence Version 3).</title>
        <authorList>
            <person name="Zhang J."/>
            <person name="Kudrna D."/>
            <person name="Lee S."/>
            <person name="Talag J."/>
            <person name="Welchert J."/>
            <person name="Wing R.A."/>
        </authorList>
    </citation>
    <scope>NUCLEOTIDE SEQUENCE [LARGE SCALE GENOMIC DNA]</scope>
</reference>
<proteinExistence type="predicted"/>
<feature type="compositionally biased region" description="Basic and acidic residues" evidence="1">
    <location>
        <begin position="71"/>
        <end position="83"/>
    </location>
</feature>
<sequence length="205" mass="23131">MNEILSFKSREKVWGKYEEIAVAGLLRCLGSPRYATAYPSQRTSSSAFSRLATTSEMAGRSSHRSRHRNLHDHGDEAADVRPDQLRHRRRLTQPAPQCHGIKLSKSDKLKEQNRRELRLVGPRVASRMGDMGGGTLAATAAPPHLSPLPCRRLNEWPAKLEAREDGGGDHHQSRHGHPRWRLAGATPMSKPALGRRRRRGRRRPR</sequence>
<accession>A0A0E0BLY9</accession>
<dbReference type="EnsemblPlants" id="OGLUM11G21450.1">
    <property type="protein sequence ID" value="OGLUM11G21450.1"/>
    <property type="gene ID" value="OGLUM11G21450"/>
</dbReference>
<dbReference type="HOGENOM" id="CLU_1339373_0_0_1"/>
<organism evidence="2">
    <name type="scientific">Oryza glumipatula</name>
    <dbReference type="NCBI Taxonomy" id="40148"/>
    <lineage>
        <taxon>Eukaryota</taxon>
        <taxon>Viridiplantae</taxon>
        <taxon>Streptophyta</taxon>
        <taxon>Embryophyta</taxon>
        <taxon>Tracheophyta</taxon>
        <taxon>Spermatophyta</taxon>
        <taxon>Magnoliopsida</taxon>
        <taxon>Liliopsida</taxon>
        <taxon>Poales</taxon>
        <taxon>Poaceae</taxon>
        <taxon>BOP clade</taxon>
        <taxon>Oryzoideae</taxon>
        <taxon>Oryzeae</taxon>
        <taxon>Oryzinae</taxon>
        <taxon>Oryza</taxon>
    </lineage>
</organism>
<name>A0A0E0BLY9_9ORYZ</name>
<dbReference type="Proteomes" id="UP000026961">
    <property type="component" value="Chromosome 11"/>
</dbReference>
<feature type="region of interest" description="Disordered" evidence="1">
    <location>
        <begin position="160"/>
        <end position="205"/>
    </location>
</feature>
<reference evidence="2" key="1">
    <citation type="submission" date="2015-04" db="UniProtKB">
        <authorList>
            <consortium name="EnsemblPlants"/>
        </authorList>
    </citation>
    <scope>IDENTIFICATION</scope>
</reference>
<feature type="compositionally biased region" description="Basic residues" evidence="1">
    <location>
        <begin position="193"/>
        <end position="205"/>
    </location>
</feature>
<evidence type="ECO:0000256" key="1">
    <source>
        <dbReference type="SAM" id="MobiDB-lite"/>
    </source>
</evidence>
<evidence type="ECO:0000313" key="2">
    <source>
        <dbReference type="EnsemblPlants" id="OGLUM11G21450.1"/>
    </source>
</evidence>
<protein>
    <submittedName>
        <fullName evidence="2">Uncharacterized protein</fullName>
    </submittedName>
</protein>
<feature type="compositionally biased region" description="Polar residues" evidence="1">
    <location>
        <begin position="42"/>
        <end position="56"/>
    </location>
</feature>
<evidence type="ECO:0000313" key="3">
    <source>
        <dbReference type="Proteomes" id="UP000026961"/>
    </source>
</evidence>
<feature type="region of interest" description="Disordered" evidence="1">
    <location>
        <begin position="42"/>
        <end position="83"/>
    </location>
</feature>